<feature type="domain" description="Thiamine pyrophosphate enzyme central" evidence="4">
    <location>
        <begin position="195"/>
        <end position="322"/>
    </location>
</feature>
<keyword evidence="2 3" id="KW-0786">Thiamine pyrophosphate</keyword>
<dbReference type="NCBIfam" id="NF006122">
    <property type="entry name" value="PRK08266.1"/>
    <property type="match status" value="1"/>
</dbReference>
<dbReference type="Gene3D" id="3.40.50.970">
    <property type="match status" value="2"/>
</dbReference>
<reference evidence="8" key="1">
    <citation type="submission" date="2009-11" db="EMBL/GenBank/DDBJ databases">
        <title>The complete chromosome 2 of Sphaerobacter thermophilus DSM 20745.</title>
        <authorList>
            <person name="Lucas S."/>
            <person name="Copeland A."/>
            <person name="Lapidus A."/>
            <person name="Glavina del Rio T."/>
            <person name="Dalin E."/>
            <person name="Tice H."/>
            <person name="Bruce D."/>
            <person name="Goodwin L."/>
            <person name="Pitluck S."/>
            <person name="Kyrpides N."/>
            <person name="Mavromatis K."/>
            <person name="Ivanova N."/>
            <person name="Mikhailova N."/>
            <person name="LaButti K.M."/>
            <person name="Clum A."/>
            <person name="Sun H.I."/>
            <person name="Brettin T."/>
            <person name="Detter J.C."/>
            <person name="Han C."/>
            <person name="Larimer F."/>
            <person name="Land M."/>
            <person name="Hauser L."/>
            <person name="Markowitz V."/>
            <person name="Cheng J.F."/>
            <person name="Hugenholtz P."/>
            <person name="Woyke T."/>
            <person name="Wu D."/>
            <person name="Steenblock K."/>
            <person name="Schneider S."/>
            <person name="Pukall R."/>
            <person name="Goeker M."/>
            <person name="Klenk H.P."/>
            <person name="Eisen J.A."/>
        </authorList>
    </citation>
    <scope>NUCLEOTIDE SEQUENCE [LARGE SCALE GENOMIC DNA]</scope>
    <source>
        <strain evidence="8">ATCC 49802 / DSM 20745 / S 6022</strain>
    </source>
</reference>
<dbReference type="GO" id="GO:0009099">
    <property type="term" value="P:L-valine biosynthetic process"/>
    <property type="evidence" value="ECO:0007669"/>
    <property type="project" value="TreeGrafter"/>
</dbReference>
<dbReference type="OrthoDB" id="4494979at2"/>
<dbReference type="InterPro" id="IPR045229">
    <property type="entry name" value="TPP_enz"/>
</dbReference>
<dbReference type="GO" id="GO:0003984">
    <property type="term" value="F:acetolactate synthase activity"/>
    <property type="evidence" value="ECO:0007669"/>
    <property type="project" value="TreeGrafter"/>
</dbReference>
<dbReference type="KEGG" id="sti:Sthe_2587"/>
<dbReference type="Pfam" id="PF02775">
    <property type="entry name" value="TPP_enzyme_C"/>
    <property type="match status" value="1"/>
</dbReference>
<dbReference type="GO" id="GO:0000287">
    <property type="term" value="F:magnesium ion binding"/>
    <property type="evidence" value="ECO:0007669"/>
    <property type="project" value="InterPro"/>
</dbReference>
<dbReference type="GO" id="GO:0009097">
    <property type="term" value="P:isoleucine biosynthetic process"/>
    <property type="evidence" value="ECO:0007669"/>
    <property type="project" value="TreeGrafter"/>
</dbReference>
<dbReference type="eggNOG" id="COG0028">
    <property type="taxonomic scope" value="Bacteria"/>
</dbReference>
<evidence type="ECO:0000259" key="5">
    <source>
        <dbReference type="Pfam" id="PF02775"/>
    </source>
</evidence>
<feature type="domain" description="Thiamine pyrophosphate enzyme TPP-binding" evidence="5">
    <location>
        <begin position="380"/>
        <end position="524"/>
    </location>
</feature>
<dbReference type="InterPro" id="IPR029061">
    <property type="entry name" value="THDP-binding"/>
</dbReference>
<evidence type="ECO:0000256" key="1">
    <source>
        <dbReference type="ARBA" id="ARBA00007812"/>
    </source>
</evidence>
<evidence type="ECO:0000259" key="4">
    <source>
        <dbReference type="Pfam" id="PF00205"/>
    </source>
</evidence>
<dbReference type="InterPro" id="IPR012001">
    <property type="entry name" value="Thiamin_PyroP_enz_TPP-bd_dom"/>
</dbReference>
<dbReference type="Gene3D" id="3.40.50.1220">
    <property type="entry name" value="TPP-binding domain"/>
    <property type="match status" value="1"/>
</dbReference>
<dbReference type="Pfam" id="PF00205">
    <property type="entry name" value="TPP_enzyme_M"/>
    <property type="match status" value="1"/>
</dbReference>
<dbReference type="InterPro" id="IPR029035">
    <property type="entry name" value="DHS-like_NAD/FAD-binding_dom"/>
</dbReference>
<evidence type="ECO:0000313" key="8">
    <source>
        <dbReference type="Proteomes" id="UP000002027"/>
    </source>
</evidence>
<dbReference type="GO" id="GO:0005948">
    <property type="term" value="C:acetolactate synthase complex"/>
    <property type="evidence" value="ECO:0007669"/>
    <property type="project" value="TreeGrafter"/>
</dbReference>
<dbReference type="AlphaFoldDB" id="D1C858"/>
<evidence type="ECO:0000256" key="3">
    <source>
        <dbReference type="RuleBase" id="RU362132"/>
    </source>
</evidence>
<dbReference type="HOGENOM" id="CLU_013748_3_1_0"/>
<dbReference type="STRING" id="479434.Sthe_2587"/>
<dbReference type="PROSITE" id="PS00187">
    <property type="entry name" value="TPP_ENZYMES"/>
    <property type="match status" value="1"/>
</dbReference>
<dbReference type="SUPFAM" id="SSF52518">
    <property type="entry name" value="Thiamin diphosphate-binding fold (THDP-binding)"/>
    <property type="match status" value="2"/>
</dbReference>
<proteinExistence type="inferred from homology"/>
<dbReference type="Pfam" id="PF02776">
    <property type="entry name" value="TPP_enzyme_N"/>
    <property type="match status" value="1"/>
</dbReference>
<dbReference type="GO" id="GO:0030976">
    <property type="term" value="F:thiamine pyrophosphate binding"/>
    <property type="evidence" value="ECO:0007669"/>
    <property type="project" value="InterPro"/>
</dbReference>
<dbReference type="InterPro" id="IPR012000">
    <property type="entry name" value="Thiamin_PyroP_enz_cen_dom"/>
</dbReference>
<dbReference type="RefSeq" id="WP_012873040.1">
    <property type="nucleotide sequence ID" value="NC_013524.1"/>
</dbReference>
<evidence type="ECO:0000313" key="7">
    <source>
        <dbReference type="EMBL" id="ACZ40001.1"/>
    </source>
</evidence>
<dbReference type="SUPFAM" id="SSF52467">
    <property type="entry name" value="DHS-like NAD/FAD-binding domain"/>
    <property type="match status" value="1"/>
</dbReference>
<dbReference type="InParanoid" id="D1C858"/>
<dbReference type="PANTHER" id="PTHR18968">
    <property type="entry name" value="THIAMINE PYROPHOSPHATE ENZYMES"/>
    <property type="match status" value="1"/>
</dbReference>
<feature type="domain" description="Thiamine pyrophosphate enzyme N-terminal TPP-binding" evidence="6">
    <location>
        <begin position="4"/>
        <end position="122"/>
    </location>
</feature>
<gene>
    <name evidence="7" type="ordered locus">Sthe_2587</name>
</gene>
<dbReference type="GO" id="GO:0050660">
    <property type="term" value="F:flavin adenine dinucleotide binding"/>
    <property type="evidence" value="ECO:0007669"/>
    <property type="project" value="TreeGrafter"/>
</dbReference>
<reference evidence="7 8" key="2">
    <citation type="journal article" date="2010" name="Stand. Genomic Sci.">
        <title>Complete genome sequence of Desulfohalobium retbaense type strain (HR(100)).</title>
        <authorList>
            <person name="Spring S."/>
            <person name="Nolan M."/>
            <person name="Lapidus A."/>
            <person name="Glavina Del Rio T."/>
            <person name="Copeland A."/>
            <person name="Tice H."/>
            <person name="Cheng J.F."/>
            <person name="Lucas S."/>
            <person name="Land M."/>
            <person name="Chen F."/>
            <person name="Bruce D."/>
            <person name="Goodwin L."/>
            <person name="Pitluck S."/>
            <person name="Ivanova N."/>
            <person name="Mavromatis K."/>
            <person name="Mikhailova N."/>
            <person name="Pati A."/>
            <person name="Chen A."/>
            <person name="Palaniappan K."/>
            <person name="Hauser L."/>
            <person name="Chang Y.J."/>
            <person name="Jeffries C.D."/>
            <person name="Munk C."/>
            <person name="Kiss H."/>
            <person name="Chain P."/>
            <person name="Han C."/>
            <person name="Brettin T."/>
            <person name="Detter J.C."/>
            <person name="Schuler E."/>
            <person name="Goker M."/>
            <person name="Rohde M."/>
            <person name="Bristow J."/>
            <person name="Eisen J.A."/>
            <person name="Markowitz V."/>
            <person name="Hugenholtz P."/>
            <person name="Kyrpides N.C."/>
            <person name="Klenk H.P."/>
        </authorList>
    </citation>
    <scope>NUCLEOTIDE SEQUENCE [LARGE SCALE GENOMIC DNA]</scope>
    <source>
        <strain evidence="8">ATCC 49802 / DSM 20745 / S 6022</strain>
    </source>
</reference>
<protein>
    <submittedName>
        <fullName evidence="7">Thiamine pyrophosphate protein domain protein TPP-binding protein</fullName>
    </submittedName>
</protein>
<dbReference type="CDD" id="cd07035">
    <property type="entry name" value="TPP_PYR_POX_like"/>
    <property type="match status" value="1"/>
</dbReference>
<evidence type="ECO:0000256" key="2">
    <source>
        <dbReference type="ARBA" id="ARBA00023052"/>
    </source>
</evidence>
<dbReference type="EMBL" id="CP001824">
    <property type="protein sequence ID" value="ACZ40001.1"/>
    <property type="molecule type" value="Genomic_DNA"/>
</dbReference>
<evidence type="ECO:0000259" key="6">
    <source>
        <dbReference type="Pfam" id="PF02776"/>
    </source>
</evidence>
<sequence length="550" mass="59396">MAQMTGGEALAAALVAHEVAVVFGLPGVQLDWAFDALYAVQDRIRVIHTRHEQATSYMADGYARTTGRPGVCLVVPGPGLLNAASGLATAYACSSPVLCLAGQIASDLIDRGRGVLHEVPRQLELAGSFTKWAARALAPGEVPGLVATAFEQMASGRPRPVLIELPPDVLAATEDVAVPDAVRRSSQPPGDPDLLEAAAKKLGRAKSPLIFAGGGIHAAEAWEELRELAEMLQAPVVMTVNGKGAISARHYLAQNMIAARELMPAADVILAVGTRFALPQVTEWGPNGNQTVIHLDAEPSVNGRRGRRLGIVADARAGLAELVDRVPRHNRKRPSREDELTAVKERIDDLLFELQPQASYALAIREEIPDDAIVVNESTQVGYWNWVGFPVYEPRTFIAPGYQGTLGYGFATALGAQVGNPDRRVISINGDGGFMFNVQELSTMALHNIPVITIVFNDNAYGNVRAFQKQFFHGRYIATELRNPDFVKLAELFGVEGRRAEGPEGLRVALREALKHDRPVLIEVPVGEMPSPFPLLIRGLKAAPWSWPCE</sequence>
<keyword evidence="8" id="KW-1185">Reference proteome</keyword>
<dbReference type="Proteomes" id="UP000002027">
    <property type="component" value="Chromosome 2"/>
</dbReference>
<dbReference type="PANTHER" id="PTHR18968:SF167">
    <property type="entry name" value="ACETOLACTATE SYNTHASE LARGE SUBUNIT ILVB2-RELATED"/>
    <property type="match status" value="1"/>
</dbReference>
<dbReference type="InterPro" id="IPR011766">
    <property type="entry name" value="TPP_enzyme_TPP-bd"/>
</dbReference>
<name>D1C858_SPHTD</name>
<dbReference type="FunFam" id="3.40.50.970:FF:000007">
    <property type="entry name" value="Acetolactate synthase"/>
    <property type="match status" value="1"/>
</dbReference>
<organism evidence="7 8">
    <name type="scientific">Sphaerobacter thermophilus (strain ATCC 49802 / DSM 20745 / KCCM 41009 / NCIMB 13125 / S 6022)</name>
    <dbReference type="NCBI Taxonomy" id="479434"/>
    <lineage>
        <taxon>Bacteria</taxon>
        <taxon>Pseudomonadati</taxon>
        <taxon>Thermomicrobiota</taxon>
        <taxon>Thermomicrobia</taxon>
        <taxon>Sphaerobacterales</taxon>
        <taxon>Sphaerobacterineae</taxon>
        <taxon>Sphaerobacteraceae</taxon>
        <taxon>Sphaerobacter</taxon>
    </lineage>
</organism>
<comment type="similarity">
    <text evidence="1 3">Belongs to the TPP enzyme family.</text>
</comment>
<accession>D1C858</accession>
<dbReference type="InterPro" id="IPR000399">
    <property type="entry name" value="TPP-bd_CS"/>
</dbReference>